<evidence type="ECO:0000313" key="11">
    <source>
        <dbReference type="Proteomes" id="UP000240542"/>
    </source>
</evidence>
<dbReference type="InterPro" id="IPR000719">
    <property type="entry name" value="Prot_kinase_dom"/>
</dbReference>
<dbReference type="SMART" id="SM00220">
    <property type="entry name" value="S_TKc"/>
    <property type="match status" value="1"/>
</dbReference>
<sequence>MAVGQRVGGFRLVRQLGAGGFGTVHLGEDAAGRRAAVKLLHPHLAQDPQVRRYFVQELATARTVQGFCLAAIVAADAAGERPWIATEYVDGPTLDQAVREHGPRTGGDVQRLAVQTITALAAIHAAGVVHRDLKPANILLGPDGARVIDFGIARALDAGTASATRIGTLGYMAPEQVEGTALGPAADLFAWGAVMIHAATGAEAFPGPTQAARIHQVLTHPPQTGDLADPLLGIVLACTAKDPAHRPTARQVLDMLLTGRTTPPPDTEQTRRYTADETVPEPDPALWDSSATDPTPFTADALLPQRFTTDNAIAFARVATGARPCTKAATGKGGLTAEEVIEEITARGCTQVMTGVYVEQPGPRATPGNPVQVSVMVLPFPDTAAARDARDYLSGPARWHLTTWREHTGPGTRPMTPHIRYYRWSHNRLAHRYVVTVMAHRTDLTTDGGIKPWLESAAAEACRSSGPQNHRGP</sequence>
<evidence type="ECO:0000256" key="4">
    <source>
        <dbReference type="ARBA" id="ARBA00022741"/>
    </source>
</evidence>
<dbReference type="GO" id="GO:0005524">
    <property type="term" value="F:ATP binding"/>
    <property type="evidence" value="ECO:0007669"/>
    <property type="project" value="UniProtKB-UniRule"/>
</dbReference>
<dbReference type="PROSITE" id="PS00108">
    <property type="entry name" value="PROTEIN_KINASE_ST"/>
    <property type="match status" value="1"/>
</dbReference>
<dbReference type="Pfam" id="PF00069">
    <property type="entry name" value="Pkinase"/>
    <property type="match status" value="1"/>
</dbReference>
<keyword evidence="6 7" id="KW-0067">ATP-binding</keyword>
<keyword evidence="10" id="KW-0723">Serine/threonine-protein kinase</keyword>
<dbReference type="InterPro" id="IPR050660">
    <property type="entry name" value="NEK_Ser/Thr_kinase"/>
</dbReference>
<evidence type="ECO:0000259" key="9">
    <source>
        <dbReference type="PROSITE" id="PS50011"/>
    </source>
</evidence>
<dbReference type="Proteomes" id="UP000240542">
    <property type="component" value="Unassembled WGS sequence"/>
</dbReference>
<evidence type="ECO:0000256" key="6">
    <source>
        <dbReference type="ARBA" id="ARBA00022840"/>
    </source>
</evidence>
<comment type="similarity">
    <text evidence="1">Belongs to the protein kinase superfamily. NEK Ser/Thr protein kinase family. NIMA subfamily.</text>
</comment>
<dbReference type="SUPFAM" id="SSF56112">
    <property type="entry name" value="Protein kinase-like (PK-like)"/>
    <property type="match status" value="1"/>
</dbReference>
<dbReference type="GO" id="GO:0004674">
    <property type="term" value="F:protein serine/threonine kinase activity"/>
    <property type="evidence" value="ECO:0007669"/>
    <property type="project" value="UniProtKB-KW"/>
</dbReference>
<evidence type="ECO:0000256" key="1">
    <source>
        <dbReference type="ARBA" id="ARBA00010886"/>
    </source>
</evidence>
<dbReference type="AlphaFoldDB" id="A0A2P8DP20"/>
<name>A0A2P8DP20_9ACTN</name>
<dbReference type="InterPro" id="IPR008271">
    <property type="entry name" value="Ser/Thr_kinase_AS"/>
</dbReference>
<organism evidence="10 11">
    <name type="scientific">Murinocardiopsis flavida</name>
    <dbReference type="NCBI Taxonomy" id="645275"/>
    <lineage>
        <taxon>Bacteria</taxon>
        <taxon>Bacillati</taxon>
        <taxon>Actinomycetota</taxon>
        <taxon>Actinomycetes</taxon>
        <taxon>Streptosporangiales</taxon>
        <taxon>Nocardiopsidaceae</taxon>
        <taxon>Murinocardiopsis</taxon>
    </lineage>
</organism>
<feature type="region of interest" description="Disordered" evidence="8">
    <location>
        <begin position="258"/>
        <end position="289"/>
    </location>
</feature>
<evidence type="ECO:0000256" key="7">
    <source>
        <dbReference type="PROSITE-ProRule" id="PRU10141"/>
    </source>
</evidence>
<dbReference type="RefSeq" id="WP_106582286.1">
    <property type="nucleotide sequence ID" value="NZ_PYGA01000004.1"/>
</dbReference>
<dbReference type="Gene3D" id="3.30.200.20">
    <property type="entry name" value="Phosphorylase Kinase, domain 1"/>
    <property type="match status" value="1"/>
</dbReference>
<dbReference type="InterPro" id="IPR017441">
    <property type="entry name" value="Protein_kinase_ATP_BS"/>
</dbReference>
<dbReference type="EMBL" id="PYGA01000004">
    <property type="protein sequence ID" value="PSK98967.1"/>
    <property type="molecule type" value="Genomic_DNA"/>
</dbReference>
<evidence type="ECO:0000256" key="5">
    <source>
        <dbReference type="ARBA" id="ARBA00022777"/>
    </source>
</evidence>
<reference evidence="10 11" key="1">
    <citation type="submission" date="2018-03" db="EMBL/GenBank/DDBJ databases">
        <title>Genomic Encyclopedia of Archaeal and Bacterial Type Strains, Phase II (KMG-II): from individual species to whole genera.</title>
        <authorList>
            <person name="Goeker M."/>
        </authorList>
    </citation>
    <scope>NUCLEOTIDE SEQUENCE [LARGE SCALE GENOMIC DNA]</scope>
    <source>
        <strain evidence="10 11">DSM 45312</strain>
    </source>
</reference>
<dbReference type="PANTHER" id="PTHR43671">
    <property type="entry name" value="SERINE/THREONINE-PROTEIN KINASE NEK"/>
    <property type="match status" value="1"/>
</dbReference>
<evidence type="ECO:0000313" key="10">
    <source>
        <dbReference type="EMBL" id="PSK98967.1"/>
    </source>
</evidence>
<gene>
    <name evidence="10" type="ORF">CLV63_104191</name>
</gene>
<keyword evidence="11" id="KW-1185">Reference proteome</keyword>
<keyword evidence="5 10" id="KW-0418">Kinase</keyword>
<protein>
    <recommendedName>
        <fullName evidence="2">non-specific serine/threonine protein kinase</fullName>
        <ecNumber evidence="2">2.7.11.1</ecNumber>
    </recommendedName>
</protein>
<dbReference type="PANTHER" id="PTHR43671:SF13">
    <property type="entry name" value="SERINE_THREONINE-PROTEIN KINASE NEK2"/>
    <property type="match status" value="1"/>
</dbReference>
<dbReference type="InterPro" id="IPR011009">
    <property type="entry name" value="Kinase-like_dom_sf"/>
</dbReference>
<evidence type="ECO:0000256" key="8">
    <source>
        <dbReference type="SAM" id="MobiDB-lite"/>
    </source>
</evidence>
<dbReference type="EC" id="2.7.11.1" evidence="2"/>
<dbReference type="PROSITE" id="PS50011">
    <property type="entry name" value="PROTEIN_KINASE_DOM"/>
    <property type="match status" value="1"/>
</dbReference>
<dbReference type="PROSITE" id="PS00107">
    <property type="entry name" value="PROTEIN_KINASE_ATP"/>
    <property type="match status" value="1"/>
</dbReference>
<accession>A0A2P8DP20</accession>
<evidence type="ECO:0000256" key="3">
    <source>
        <dbReference type="ARBA" id="ARBA00022679"/>
    </source>
</evidence>
<keyword evidence="4 7" id="KW-0547">Nucleotide-binding</keyword>
<dbReference type="Gene3D" id="1.10.510.10">
    <property type="entry name" value="Transferase(Phosphotransferase) domain 1"/>
    <property type="match status" value="1"/>
</dbReference>
<evidence type="ECO:0000256" key="2">
    <source>
        <dbReference type="ARBA" id="ARBA00012513"/>
    </source>
</evidence>
<feature type="domain" description="Protein kinase" evidence="9">
    <location>
        <begin position="10"/>
        <end position="258"/>
    </location>
</feature>
<dbReference type="OrthoDB" id="3915799at2"/>
<comment type="caution">
    <text evidence="10">The sequence shown here is derived from an EMBL/GenBank/DDBJ whole genome shotgun (WGS) entry which is preliminary data.</text>
</comment>
<proteinExistence type="inferred from homology"/>
<feature type="binding site" evidence="7">
    <location>
        <position position="38"/>
    </location>
    <ligand>
        <name>ATP</name>
        <dbReference type="ChEBI" id="CHEBI:30616"/>
    </ligand>
</feature>
<keyword evidence="3" id="KW-0808">Transferase</keyword>
<dbReference type="CDD" id="cd14014">
    <property type="entry name" value="STKc_PknB_like"/>
    <property type="match status" value="1"/>
</dbReference>